<reference evidence="1 2" key="1">
    <citation type="submission" date="2022-05" db="EMBL/GenBank/DDBJ databases">
        <title>Genome Sequencing of Bee-Associated Microbes.</title>
        <authorList>
            <person name="Dunlap C."/>
        </authorList>
    </citation>
    <scope>NUCLEOTIDE SEQUENCE [LARGE SCALE GENOMIC DNA]</scope>
    <source>
        <strain evidence="1 2">NRRL B-04010</strain>
    </source>
</reference>
<dbReference type="GeneID" id="94491938"/>
<evidence type="ECO:0000313" key="1">
    <source>
        <dbReference type="EMBL" id="MCY9764958.1"/>
    </source>
</evidence>
<dbReference type="RefSeq" id="WP_040737101.1">
    <property type="nucleotide sequence ID" value="NZ_JAMDLX010000308.1"/>
</dbReference>
<comment type="caution">
    <text evidence="1">The sequence shown here is derived from an EMBL/GenBank/DDBJ whole genome shotgun (WGS) entry which is preliminary data.</text>
</comment>
<dbReference type="Proteomes" id="UP001527181">
    <property type="component" value="Unassembled WGS sequence"/>
</dbReference>
<name>A0ABT4H7K3_PAEAL</name>
<accession>A0ABT4H7K3</accession>
<dbReference type="EMBL" id="JAMDNP010000140">
    <property type="protein sequence ID" value="MCY9764958.1"/>
    <property type="molecule type" value="Genomic_DNA"/>
</dbReference>
<gene>
    <name evidence="1" type="ORF">M5X12_31155</name>
</gene>
<proteinExistence type="predicted"/>
<sequence>MDLKSIEETFNNVYDFEILKHKTGQRLKELVQNYPNNFLKDEQGSLPKGLNYSDLSIRYKCVNIFINNFDREVPFFRICFDLVHPMTGIQIFYYDVDYNIDGKFSDEYFGRY</sequence>
<keyword evidence="2" id="KW-1185">Reference proteome</keyword>
<protein>
    <submittedName>
        <fullName evidence="1">Uncharacterized protein</fullName>
    </submittedName>
</protein>
<evidence type="ECO:0000313" key="2">
    <source>
        <dbReference type="Proteomes" id="UP001527181"/>
    </source>
</evidence>
<organism evidence="1 2">
    <name type="scientific">Paenibacillus alvei</name>
    <name type="common">Bacillus alvei</name>
    <dbReference type="NCBI Taxonomy" id="44250"/>
    <lineage>
        <taxon>Bacteria</taxon>
        <taxon>Bacillati</taxon>
        <taxon>Bacillota</taxon>
        <taxon>Bacilli</taxon>
        <taxon>Bacillales</taxon>
        <taxon>Paenibacillaceae</taxon>
        <taxon>Paenibacillus</taxon>
    </lineage>
</organism>